<feature type="transmembrane region" description="Helical" evidence="1">
    <location>
        <begin position="163"/>
        <end position="181"/>
    </location>
</feature>
<keyword evidence="1" id="KW-0472">Membrane</keyword>
<evidence type="ECO:0000313" key="2">
    <source>
        <dbReference type="EMBL" id="KAF1696035.1"/>
    </source>
</evidence>
<feature type="transmembrane region" description="Helical" evidence="1">
    <location>
        <begin position="283"/>
        <end position="301"/>
    </location>
</feature>
<keyword evidence="1" id="KW-1133">Transmembrane helix</keyword>
<keyword evidence="3" id="KW-1185">Reference proteome</keyword>
<comment type="caution">
    <text evidence="2">The sequence shown here is derived from an EMBL/GenBank/DDBJ whole genome shotgun (WGS) entry which is preliminary data.</text>
</comment>
<feature type="transmembrane region" description="Helical" evidence="1">
    <location>
        <begin position="307"/>
        <end position="326"/>
    </location>
</feature>
<evidence type="ECO:0000256" key="1">
    <source>
        <dbReference type="SAM" id="Phobius"/>
    </source>
</evidence>
<feature type="transmembrane region" description="Helical" evidence="1">
    <location>
        <begin position="212"/>
        <end position="231"/>
    </location>
</feature>
<dbReference type="Proteomes" id="UP000788419">
    <property type="component" value="Unassembled WGS sequence"/>
</dbReference>
<evidence type="ECO:0008006" key="4">
    <source>
        <dbReference type="Google" id="ProtNLM"/>
    </source>
</evidence>
<gene>
    <name evidence="2" type="ORF">CSC65_05930</name>
</gene>
<organism evidence="2 3">
    <name type="scientific">Pseudoxanthomonas daejeonensis</name>
    <dbReference type="NCBI Taxonomy" id="266062"/>
    <lineage>
        <taxon>Bacteria</taxon>
        <taxon>Pseudomonadati</taxon>
        <taxon>Pseudomonadota</taxon>
        <taxon>Gammaproteobacteria</taxon>
        <taxon>Lysobacterales</taxon>
        <taxon>Lysobacteraceae</taxon>
        <taxon>Pseudoxanthomonas</taxon>
    </lineage>
</organism>
<feature type="transmembrane region" description="Helical" evidence="1">
    <location>
        <begin position="187"/>
        <end position="205"/>
    </location>
</feature>
<keyword evidence="1" id="KW-0812">Transmembrane</keyword>
<reference evidence="2 3" key="1">
    <citation type="submission" date="2017-10" db="EMBL/GenBank/DDBJ databases">
        <title>Whole genome sequencing of members of genus Pseudoxanthomonas.</title>
        <authorList>
            <person name="Kumar S."/>
            <person name="Bansal K."/>
            <person name="Kaur A."/>
            <person name="Patil P."/>
            <person name="Sharma S."/>
            <person name="Patil P.B."/>
        </authorList>
    </citation>
    <scope>NUCLEOTIDE SEQUENCE [LARGE SCALE GENOMIC DNA]</scope>
    <source>
        <strain evidence="2 3">DSM 17801</strain>
    </source>
</reference>
<accession>A0ABQ6Z968</accession>
<proteinExistence type="predicted"/>
<protein>
    <recommendedName>
        <fullName evidence="4">Transmembrane protein</fullName>
    </recommendedName>
</protein>
<dbReference type="EMBL" id="PDWN01000004">
    <property type="protein sequence ID" value="KAF1696035.1"/>
    <property type="molecule type" value="Genomic_DNA"/>
</dbReference>
<sequence>MKMTTIERAQTFVRNRLNLYDALNLLPTLTARATAFILRRPYNPATTNSRAGVYARAQARYDYIVQGGELVNCAPPLPGDPLLYVQKSDHADLRVLGAVERDGNWYMPEGIDDEAQWKFHHWFAKATPDLEAKGNNWHMTADGRSTNGYIQPEDLFRGGDSTATALVMGAFPVILALAFVLYQVHPLLAGAICLPLLAIHALTLYQCEGTGTLLKVLGISVVLPALMGGMFGGPAMDLGNLRATGISLSWLAGAVFVMAFIASRSESGKAGTPIFSLFTRFKHATMITAFVLGVNVALSLLPASLSFIKPLGWFMVACAYPLYYTWGNFRQRTAELELQSKQKAGGKIGGQ</sequence>
<evidence type="ECO:0000313" key="3">
    <source>
        <dbReference type="Proteomes" id="UP000788419"/>
    </source>
</evidence>
<feature type="transmembrane region" description="Helical" evidence="1">
    <location>
        <begin position="243"/>
        <end position="262"/>
    </location>
</feature>
<name>A0ABQ6Z968_9GAMM</name>